<sequence>MIDVNEDTPGIKLAKRLDIPTDVDFISFIKEKEKIDVVFNATSERYIDEKIRQLRPEIEIIGGLSLKLVWGLIAEREKAIALQRDLYRNTIGVLTSKMENKNIWAHGHPEKVTEYATLIGQKMSLLPK</sequence>
<evidence type="ECO:0000313" key="2">
    <source>
        <dbReference type="Proteomes" id="UP000183085"/>
    </source>
</evidence>
<protein>
    <submittedName>
        <fullName evidence="1">Uncharacterized protein</fullName>
    </submittedName>
</protein>
<gene>
    <name evidence="1" type="ORF">AUJ95_07415</name>
</gene>
<name>A0A1J5DP27_9BACT</name>
<dbReference type="STRING" id="1817895.AUJ95_07415"/>
<comment type="caution">
    <text evidence="1">The sequence shown here is derived from an EMBL/GenBank/DDBJ whole genome shotgun (WGS) entry which is preliminary data.</text>
</comment>
<evidence type="ECO:0000313" key="1">
    <source>
        <dbReference type="EMBL" id="OIP37945.1"/>
    </source>
</evidence>
<dbReference type="Proteomes" id="UP000183085">
    <property type="component" value="Unassembled WGS sequence"/>
</dbReference>
<proteinExistence type="predicted"/>
<organism evidence="1 2">
    <name type="scientific">Candidatus Desantisbacteria bacterium CG2_30_40_21</name>
    <dbReference type="NCBI Taxonomy" id="1817895"/>
    <lineage>
        <taxon>Bacteria</taxon>
        <taxon>Candidatus Desantisiibacteriota</taxon>
    </lineage>
</organism>
<accession>A0A1J5DP27</accession>
<reference evidence="1 2" key="1">
    <citation type="journal article" date="2016" name="Environ. Microbiol.">
        <title>Genomic resolution of a cold subsurface aquifer community provides metabolic insights for novel microbes adapted to high CO concentrations.</title>
        <authorList>
            <person name="Probst A.J."/>
            <person name="Castelle C.J."/>
            <person name="Singh A."/>
            <person name="Brown C.T."/>
            <person name="Anantharaman K."/>
            <person name="Sharon I."/>
            <person name="Hug L.A."/>
            <person name="Burstein D."/>
            <person name="Emerson J.B."/>
            <person name="Thomas B.C."/>
            <person name="Banfield J.F."/>
        </authorList>
    </citation>
    <scope>NUCLEOTIDE SEQUENCE [LARGE SCALE GENOMIC DNA]</scope>
    <source>
        <strain evidence="1">CG2_30_40_21</strain>
    </source>
</reference>
<dbReference type="AlphaFoldDB" id="A0A1J5DP27"/>
<dbReference type="EMBL" id="MNYI01000192">
    <property type="protein sequence ID" value="OIP37945.1"/>
    <property type="molecule type" value="Genomic_DNA"/>
</dbReference>